<dbReference type="KEGG" id="mxa:MXAN_4618"/>
<keyword evidence="1" id="KW-0812">Transmembrane</keyword>
<keyword evidence="3" id="KW-1185">Reference proteome</keyword>
<reference evidence="2 3" key="1">
    <citation type="journal article" date="2006" name="Proc. Natl. Acad. Sci. U.S.A.">
        <title>Evolution of sensory complexity recorded in a myxobacterial genome.</title>
        <authorList>
            <person name="Goldman B.S."/>
            <person name="Nierman W.C."/>
            <person name="Kaiser D."/>
            <person name="Slater S.C."/>
            <person name="Durkin A.S."/>
            <person name="Eisen J.A."/>
            <person name="Ronning C.M."/>
            <person name="Barbazuk W.B."/>
            <person name="Blanchard M."/>
            <person name="Field C."/>
            <person name="Halling C."/>
            <person name="Hinkle G."/>
            <person name="Iartchuk O."/>
            <person name="Kim H.S."/>
            <person name="Mackenzie C."/>
            <person name="Madupu R."/>
            <person name="Miller N."/>
            <person name="Shvartsbeyn A."/>
            <person name="Sullivan S.A."/>
            <person name="Vaudin M."/>
            <person name="Wiegand R."/>
            <person name="Kaplan H.B."/>
        </authorList>
    </citation>
    <scope>NUCLEOTIDE SEQUENCE [LARGE SCALE GENOMIC DNA]</scope>
    <source>
        <strain evidence="3">DK1622</strain>
    </source>
</reference>
<feature type="transmembrane region" description="Helical" evidence="1">
    <location>
        <begin position="410"/>
        <end position="426"/>
    </location>
</feature>
<evidence type="ECO:0000313" key="2">
    <source>
        <dbReference type="EMBL" id="ABF87450.1"/>
    </source>
</evidence>
<organism evidence="2 3">
    <name type="scientific">Myxococcus xanthus (strain DK1622)</name>
    <dbReference type="NCBI Taxonomy" id="246197"/>
    <lineage>
        <taxon>Bacteria</taxon>
        <taxon>Pseudomonadati</taxon>
        <taxon>Myxococcota</taxon>
        <taxon>Myxococcia</taxon>
        <taxon>Myxococcales</taxon>
        <taxon>Cystobacterineae</taxon>
        <taxon>Myxococcaceae</taxon>
        <taxon>Myxococcus</taxon>
    </lineage>
</organism>
<keyword evidence="1" id="KW-0472">Membrane</keyword>
<gene>
    <name evidence="2" type="ordered locus">MXAN_4618</name>
</gene>
<feature type="transmembrane region" description="Helical" evidence="1">
    <location>
        <begin position="62"/>
        <end position="82"/>
    </location>
</feature>
<dbReference type="EMBL" id="CP000113">
    <property type="protein sequence ID" value="ABF87450.1"/>
    <property type="molecule type" value="Genomic_DNA"/>
</dbReference>
<feature type="transmembrane region" description="Helical" evidence="1">
    <location>
        <begin position="711"/>
        <end position="730"/>
    </location>
</feature>
<dbReference type="eggNOG" id="ENOG502Z972">
    <property type="taxonomic scope" value="Bacteria"/>
</dbReference>
<proteinExistence type="predicted"/>
<feature type="transmembrane region" description="Helical" evidence="1">
    <location>
        <begin position="88"/>
        <end position="108"/>
    </location>
</feature>
<evidence type="ECO:0000256" key="1">
    <source>
        <dbReference type="SAM" id="Phobius"/>
    </source>
</evidence>
<feature type="transmembrane region" description="Helical" evidence="1">
    <location>
        <begin position="501"/>
        <end position="522"/>
    </location>
</feature>
<feature type="transmembrane region" description="Helical" evidence="1">
    <location>
        <begin position="317"/>
        <end position="338"/>
    </location>
</feature>
<dbReference type="HOGENOM" id="CLU_383476_0_0_7"/>
<sequence length="783" mass="85830">MAATFRSPHSNALTHEHAEKHSHFSGLHCPPLRTVLTPSMQSPEAPVPVLDVRPDPRRWPRAAMSMLLALSTAGVLTMGAWVPLFQSLSSRVVLVLGCLALGVVLYRFLLPWLHSWLTRYSPAQQRTWLGVVALVTMLVMVATPLHVMMPAERLPVTVRATGERNPSSQGSEVWVLGLLDAYGSPLPSDGWRSEGKWERRDGGAWLSHLDQPARLHWEAGGHKPRVLQLLAHGHSGIVEYTVNGRTERLDLYSPPGTDARRDLVLHPPPIALTSIAGIRITVMLAAHALVLGTLLLLMGLWLTGRPPPPLKPMPRRWVGLLTAIPTVVVAGIWLLTVYPGMLSPDSTSQWRDALSGSMDDAHPLFHTASIRFLQKLWESPAAVALAQIAGLGVLVGWGCAALARAGVSRGIIALTATVFALAPVNGTMAVTLWKDVPFSLCILALCIWVFRSATDTTTRWDVPFWVSMVVLGAMAMLFRHNGLPAVVGTFLALGLLRRERYKAVALALVATFVVASGTRWVLSQTYTIKPFPKGMTLIGFLGAHVAAGTHLEPGERALLEELHPLDDKWNYRCFSNVFTIWDGRFDMNALTRHNKALLPLLVRLTQRDAAPVLSHVLCSSSVLWKLSQGSDHINGPPIWRGPHGELDTLEPGARHLRSDSLLPVLREPLLRWTVRTLEPDLAWLLWRPALPLYLLLLACAVACIRHRTWRLAAVALPVVLHTAALAALIPSPDVRYQYPVFLVALMFVPAWLAGMRLNAAPATEAPRRAPSVSQDAPTLRSAG</sequence>
<feature type="transmembrane region" description="Helical" evidence="1">
    <location>
        <begin position="270"/>
        <end position="297"/>
    </location>
</feature>
<feature type="transmembrane region" description="Helical" evidence="1">
    <location>
        <begin position="684"/>
        <end position="704"/>
    </location>
</feature>
<dbReference type="AlphaFoldDB" id="Q1D3I7"/>
<dbReference type="EnsemblBacteria" id="ABF87450">
    <property type="protein sequence ID" value="ABF87450"/>
    <property type="gene ID" value="MXAN_4618"/>
</dbReference>
<feature type="transmembrane region" description="Helical" evidence="1">
    <location>
        <begin position="736"/>
        <end position="754"/>
    </location>
</feature>
<keyword evidence="1" id="KW-1133">Transmembrane helix</keyword>
<dbReference type="OrthoDB" id="5481205at2"/>
<protein>
    <submittedName>
        <fullName evidence="2">Membrane protein</fullName>
    </submittedName>
</protein>
<accession>Q1D3I7</accession>
<evidence type="ECO:0000313" key="3">
    <source>
        <dbReference type="Proteomes" id="UP000002402"/>
    </source>
</evidence>
<feature type="transmembrane region" description="Helical" evidence="1">
    <location>
        <begin position="128"/>
        <end position="149"/>
    </location>
</feature>
<name>Q1D3I7_MYXXD</name>
<dbReference type="Proteomes" id="UP000002402">
    <property type="component" value="Chromosome"/>
</dbReference>
<feature type="transmembrane region" description="Helical" evidence="1">
    <location>
        <begin position="381"/>
        <end position="403"/>
    </location>
</feature>